<feature type="compositionally biased region" description="Pro residues" evidence="1">
    <location>
        <begin position="506"/>
        <end position="523"/>
    </location>
</feature>
<dbReference type="EMBL" id="JBHRWK010000024">
    <property type="protein sequence ID" value="MFC3451376.1"/>
    <property type="molecule type" value="Genomic_DNA"/>
</dbReference>
<feature type="region of interest" description="Disordered" evidence="1">
    <location>
        <begin position="435"/>
        <end position="458"/>
    </location>
</feature>
<reference evidence="4" key="1">
    <citation type="journal article" date="2019" name="Int. J. Syst. Evol. Microbiol.">
        <title>The Global Catalogue of Microorganisms (GCM) 10K type strain sequencing project: providing services to taxonomists for standard genome sequencing and annotation.</title>
        <authorList>
            <consortium name="The Broad Institute Genomics Platform"/>
            <consortium name="The Broad Institute Genome Sequencing Center for Infectious Disease"/>
            <person name="Wu L."/>
            <person name="Ma J."/>
        </authorList>
    </citation>
    <scope>NUCLEOTIDE SEQUENCE [LARGE SCALE GENOMIC DNA]</scope>
    <source>
        <strain evidence="4">CGMCC 4.7676</strain>
    </source>
</reference>
<feature type="domain" description="Protein kinase" evidence="2">
    <location>
        <begin position="34"/>
        <end position="281"/>
    </location>
</feature>
<feature type="compositionally biased region" description="Pro residues" evidence="1">
    <location>
        <begin position="479"/>
        <end position="498"/>
    </location>
</feature>
<dbReference type="SUPFAM" id="SSF56112">
    <property type="entry name" value="Protein kinase-like (PK-like)"/>
    <property type="match status" value="1"/>
</dbReference>
<dbReference type="PROSITE" id="PS50011">
    <property type="entry name" value="PROTEIN_KINASE_DOM"/>
    <property type="match status" value="1"/>
</dbReference>
<gene>
    <name evidence="3" type="ORF">ACFOSH_18245</name>
</gene>
<name>A0ABV7NX20_9PSEU</name>
<dbReference type="Pfam" id="PF00069">
    <property type="entry name" value="Pkinase"/>
    <property type="match status" value="1"/>
</dbReference>
<dbReference type="InterPro" id="IPR011009">
    <property type="entry name" value="Kinase-like_dom_sf"/>
</dbReference>
<dbReference type="Proteomes" id="UP001595645">
    <property type="component" value="Unassembled WGS sequence"/>
</dbReference>
<protein>
    <recommendedName>
        <fullName evidence="2">Protein kinase domain-containing protein</fullName>
    </recommendedName>
</protein>
<dbReference type="InterPro" id="IPR000719">
    <property type="entry name" value="Prot_kinase_dom"/>
</dbReference>
<feature type="region of interest" description="Disordered" evidence="1">
    <location>
        <begin position="470"/>
        <end position="539"/>
    </location>
</feature>
<dbReference type="RefSeq" id="WP_378240133.1">
    <property type="nucleotide sequence ID" value="NZ_JBHRWK010000024.1"/>
</dbReference>
<evidence type="ECO:0000313" key="3">
    <source>
        <dbReference type="EMBL" id="MFC3451376.1"/>
    </source>
</evidence>
<evidence type="ECO:0000313" key="4">
    <source>
        <dbReference type="Proteomes" id="UP001595645"/>
    </source>
</evidence>
<proteinExistence type="predicted"/>
<evidence type="ECO:0000256" key="1">
    <source>
        <dbReference type="SAM" id="MobiDB-lite"/>
    </source>
</evidence>
<comment type="caution">
    <text evidence="3">The sequence shown here is derived from an EMBL/GenBank/DDBJ whole genome shotgun (WGS) entry which is preliminary data.</text>
</comment>
<keyword evidence="4" id="KW-1185">Reference proteome</keyword>
<organism evidence="3 4">
    <name type="scientific">Amycolatopsis speibonae</name>
    <dbReference type="NCBI Taxonomy" id="1450224"/>
    <lineage>
        <taxon>Bacteria</taxon>
        <taxon>Bacillati</taxon>
        <taxon>Actinomycetota</taxon>
        <taxon>Actinomycetes</taxon>
        <taxon>Pseudonocardiales</taxon>
        <taxon>Pseudonocardiaceae</taxon>
        <taxon>Amycolatopsis</taxon>
    </lineage>
</organism>
<evidence type="ECO:0000259" key="2">
    <source>
        <dbReference type="PROSITE" id="PS50011"/>
    </source>
</evidence>
<sequence length="539" mass="59846">MKLPTLDDYQTAIQAPDHTLLDPVLRAGKVEINSQRMPSVVSGGFALTYSITAGGRQYAVRCFHKPGNRLDERYAHISRFIRHRPDLRFLIDVDYVAEGILVNGRRLPIVRMPWVTGTRLNYWIEDNLYSASALEKVRRAIASAAENMGQAGISHGDLQHGNILVESAGTIRLVDYDGMFLPDLRSLGTIESGHRNYQHPERVEKYDSSLDIFSAFAIDLALDALKLNKTLWGKFNNDENILFTSDDFASPDSSGLLALLEQMSPLADRARRLRLACSSSLGDVPAILSGHVSTVTRPARTIPRQARRALRIDALDTATLFAHQGDEATVFGKITYARTLRTRYGQMMTLINIGDYKNSGFIIVGFEKVTRELTAKFGSNLQKIWKANVSLTGLLTKYQNPDRDKPNPQIELHRAASLQILSSDQLRALKASTTEGTALPAAPRHPPKSPPAVQPRRAMSVDEQIDSFFAPEYNGHKNPPSPLKRTTPPPAIPNPTPAPLRRGTSTPPPAPPQRPSQAPPPTQRRPSLSERISAWWRKL</sequence>
<dbReference type="Gene3D" id="1.10.510.10">
    <property type="entry name" value="Transferase(Phosphotransferase) domain 1"/>
    <property type="match status" value="1"/>
</dbReference>
<accession>A0ABV7NX20</accession>